<evidence type="ECO:0000256" key="1">
    <source>
        <dbReference type="ARBA" id="ARBA00022737"/>
    </source>
</evidence>
<dbReference type="RefSeq" id="WP_134716113.1">
    <property type="nucleotide sequence ID" value="NZ_SDKM01000010.1"/>
</dbReference>
<dbReference type="Pfam" id="PF00805">
    <property type="entry name" value="Pentapeptide"/>
    <property type="match status" value="1"/>
</dbReference>
<protein>
    <submittedName>
        <fullName evidence="2">Pentapeptide repeat-containing protein</fullName>
    </submittedName>
</protein>
<dbReference type="PANTHER" id="PTHR47485:SF1">
    <property type="entry name" value="THYLAKOID LUMENAL 17.4 KDA PROTEIN, CHLOROPLASTIC"/>
    <property type="match status" value="1"/>
</dbReference>
<proteinExistence type="predicted"/>
<comment type="caution">
    <text evidence="2">The sequence shown here is derived from an EMBL/GenBank/DDBJ whole genome shotgun (WGS) entry which is preliminary data.</text>
</comment>
<evidence type="ECO:0000313" key="2">
    <source>
        <dbReference type="EMBL" id="RYP86664.1"/>
    </source>
</evidence>
<dbReference type="OrthoDB" id="154708at2"/>
<evidence type="ECO:0000313" key="3">
    <source>
        <dbReference type="Proteomes" id="UP000295198"/>
    </source>
</evidence>
<gene>
    <name evidence="2" type="ORF">EKO23_08300</name>
</gene>
<dbReference type="InterPro" id="IPR001646">
    <property type="entry name" value="5peptide_repeat"/>
</dbReference>
<accession>A0A4Q4ZH40</accession>
<sequence>MPKPRHATSAPTELDLVADCSRCFALCCVLLPYSRAAGFGADKAGGVPCHHLATDDRCSIHADLRERGWPGCVAFDCFGAGQQVAQVTYGGTSWRDHDDLGEMAAVLSVVRLLHEMLRYLAEVARRSPDPDAEAVRRRVLEVRDRTPVELLTFDLDALQEEVGDLLAAASARLRDAGAPDLSRADLAGHDLRERDLHDASLRGALLIAADLRGVRLGSADLLGADLRDADLRGADLASVLFLTRPQVATARGDRATVLPPDLPAPAHWA</sequence>
<dbReference type="Gene3D" id="2.160.20.80">
    <property type="entry name" value="E3 ubiquitin-protein ligase SopA"/>
    <property type="match status" value="1"/>
</dbReference>
<organism evidence="2 3">
    <name type="scientific">Nocardioides guangzhouensis</name>
    <dbReference type="NCBI Taxonomy" id="2497878"/>
    <lineage>
        <taxon>Bacteria</taxon>
        <taxon>Bacillati</taxon>
        <taxon>Actinomycetota</taxon>
        <taxon>Actinomycetes</taxon>
        <taxon>Propionibacteriales</taxon>
        <taxon>Nocardioidaceae</taxon>
        <taxon>Nocardioides</taxon>
    </lineage>
</organism>
<keyword evidence="1" id="KW-0677">Repeat</keyword>
<dbReference type="PANTHER" id="PTHR47485">
    <property type="entry name" value="THYLAKOID LUMENAL 17.4 KDA PROTEIN, CHLOROPLASTIC"/>
    <property type="match status" value="1"/>
</dbReference>
<dbReference type="EMBL" id="SDKM01000010">
    <property type="protein sequence ID" value="RYP86664.1"/>
    <property type="molecule type" value="Genomic_DNA"/>
</dbReference>
<dbReference type="Proteomes" id="UP000295198">
    <property type="component" value="Unassembled WGS sequence"/>
</dbReference>
<dbReference type="AlphaFoldDB" id="A0A4Q4ZH40"/>
<keyword evidence="3" id="KW-1185">Reference proteome</keyword>
<reference evidence="2 3" key="1">
    <citation type="submission" date="2019-01" db="EMBL/GenBank/DDBJ databases">
        <title>Nocardioides guangzhouensis sp. nov., an actinobacterium isolated from soil.</title>
        <authorList>
            <person name="Fu Y."/>
            <person name="Cai Y."/>
            <person name="Lin Z."/>
            <person name="Chen P."/>
        </authorList>
    </citation>
    <scope>NUCLEOTIDE SEQUENCE [LARGE SCALE GENOMIC DNA]</scope>
    <source>
        <strain evidence="2 3">130</strain>
    </source>
</reference>
<dbReference type="SUPFAM" id="SSF141571">
    <property type="entry name" value="Pentapeptide repeat-like"/>
    <property type="match status" value="1"/>
</dbReference>
<name>A0A4Q4ZH40_9ACTN</name>